<sequence>MTNCFALCLLVSCLCALSSAENDREKRAIRMLRMGKRGFGMLRLGRSAPYDQYESRQLFDVPRMGKDLVDIMEPSKRHPPIPRVGNLDKVIDEYRRMVADEATSFDELPRFGRFVRSAEEVANEVEGSHKEKREVSGGVLPRLGLRDVENEIRAAPLPRLGYRAIPRPRVGYRDLETLPRLGLRELEYQRAAPLPRLGLRENFADEDDKEERAVPLPRLGLRDLDKKAK</sequence>
<dbReference type="EMBL" id="KF515925">
    <property type="protein sequence ID" value="AHB62364.1"/>
    <property type="molecule type" value="mRNA"/>
</dbReference>
<proteinExistence type="evidence at transcript level"/>
<reference evidence="2" key="1">
    <citation type="submission" date="2013-08" db="EMBL/GenBank/DDBJ databases">
        <title>The neuropeptide complement of the marine annelid Platynereis dumerilii.</title>
        <authorList>
            <person name="Conzelmann M."/>
            <person name="Williams E.A."/>
            <person name="Krug K."/>
            <person name="Franz-Wachtel M."/>
            <person name="Macek B."/>
            <person name="Jekely G."/>
        </authorList>
    </citation>
    <scope>NUCLEOTIDE SEQUENCE</scope>
</reference>
<feature type="signal peptide" evidence="1">
    <location>
        <begin position="1"/>
        <end position="20"/>
    </location>
</feature>
<evidence type="ECO:0000256" key="1">
    <source>
        <dbReference type="SAM" id="SignalP"/>
    </source>
</evidence>
<evidence type="ECO:0000313" key="2">
    <source>
        <dbReference type="EMBL" id="AHB62364.1"/>
    </source>
</evidence>
<accession>V5TCR4</accession>
<name>V5TCR4_PLADU</name>
<keyword evidence="1" id="KW-0732">Signal</keyword>
<dbReference type="GO" id="GO:0007218">
    <property type="term" value="P:neuropeptide signaling pathway"/>
    <property type="evidence" value="ECO:0007669"/>
    <property type="project" value="UniProtKB-KW"/>
</dbReference>
<organism evidence="2">
    <name type="scientific">Platynereis dumerilii</name>
    <name type="common">Dumeril's clam worm</name>
    <dbReference type="NCBI Taxonomy" id="6359"/>
    <lineage>
        <taxon>Eukaryota</taxon>
        <taxon>Metazoa</taxon>
        <taxon>Spiralia</taxon>
        <taxon>Lophotrochozoa</taxon>
        <taxon>Annelida</taxon>
        <taxon>Polychaeta</taxon>
        <taxon>Errantia</taxon>
        <taxon>Phyllodocida</taxon>
        <taxon>Nereididae</taxon>
        <taxon>Platynereis</taxon>
    </lineage>
</organism>
<keyword evidence="2" id="KW-0527">Neuropeptide</keyword>
<protein>
    <submittedName>
        <fullName evidence="2">Myomodulin neuropeptide</fullName>
    </submittedName>
</protein>
<dbReference type="AlphaFoldDB" id="V5TCR4"/>
<feature type="chain" id="PRO_5004740926" evidence="1">
    <location>
        <begin position="21"/>
        <end position="229"/>
    </location>
</feature>